<dbReference type="eggNOG" id="ENOG502R1V7">
    <property type="taxonomic scope" value="Eukaryota"/>
</dbReference>
<dbReference type="PANTHER" id="PTHR34710">
    <property type="entry name" value="OS03G0834100 PROTEIN"/>
    <property type="match status" value="1"/>
</dbReference>
<feature type="compositionally biased region" description="Basic and acidic residues" evidence="1">
    <location>
        <begin position="36"/>
        <end position="47"/>
    </location>
</feature>
<evidence type="ECO:0000313" key="3">
    <source>
        <dbReference type="EnsemblPlants" id="LPERR06G22080.1"/>
    </source>
</evidence>
<dbReference type="InterPro" id="IPR022059">
    <property type="entry name" value="DUF3615"/>
</dbReference>
<protein>
    <recommendedName>
        <fullName evidence="2">DUF3615 domain-containing protein</fullName>
    </recommendedName>
</protein>
<name>A0A0D9WTT6_9ORYZ</name>
<keyword evidence="4" id="KW-1185">Reference proteome</keyword>
<feature type="domain" description="DUF3615" evidence="2">
    <location>
        <begin position="274"/>
        <end position="390"/>
    </location>
</feature>
<evidence type="ECO:0000313" key="4">
    <source>
        <dbReference type="Proteomes" id="UP000032180"/>
    </source>
</evidence>
<feature type="compositionally biased region" description="Basic and acidic residues" evidence="1">
    <location>
        <begin position="76"/>
        <end position="97"/>
    </location>
</feature>
<organism evidence="3 4">
    <name type="scientific">Leersia perrieri</name>
    <dbReference type="NCBI Taxonomy" id="77586"/>
    <lineage>
        <taxon>Eukaryota</taxon>
        <taxon>Viridiplantae</taxon>
        <taxon>Streptophyta</taxon>
        <taxon>Embryophyta</taxon>
        <taxon>Tracheophyta</taxon>
        <taxon>Spermatophyta</taxon>
        <taxon>Magnoliopsida</taxon>
        <taxon>Liliopsida</taxon>
        <taxon>Poales</taxon>
        <taxon>Poaceae</taxon>
        <taxon>BOP clade</taxon>
        <taxon>Oryzoideae</taxon>
        <taxon>Oryzeae</taxon>
        <taxon>Oryzinae</taxon>
        <taxon>Leersia</taxon>
    </lineage>
</organism>
<evidence type="ECO:0000259" key="2">
    <source>
        <dbReference type="Pfam" id="PF12274"/>
    </source>
</evidence>
<reference evidence="3 4" key="1">
    <citation type="submission" date="2012-08" db="EMBL/GenBank/DDBJ databases">
        <title>Oryza genome evolution.</title>
        <authorList>
            <person name="Wing R.A."/>
        </authorList>
    </citation>
    <scope>NUCLEOTIDE SEQUENCE</scope>
</reference>
<evidence type="ECO:0000256" key="1">
    <source>
        <dbReference type="SAM" id="MobiDB-lite"/>
    </source>
</evidence>
<dbReference type="AlphaFoldDB" id="A0A0D9WTT6"/>
<proteinExistence type="predicted"/>
<reference evidence="4" key="2">
    <citation type="submission" date="2013-12" db="EMBL/GenBank/DDBJ databases">
        <authorList>
            <person name="Yu Y."/>
            <person name="Lee S."/>
            <person name="de Baynast K."/>
            <person name="Wissotski M."/>
            <person name="Liu L."/>
            <person name="Talag J."/>
            <person name="Goicoechea J."/>
            <person name="Angelova A."/>
            <person name="Jetty R."/>
            <person name="Kudrna D."/>
            <person name="Golser W."/>
            <person name="Rivera L."/>
            <person name="Zhang J."/>
            <person name="Wing R."/>
        </authorList>
    </citation>
    <scope>NUCLEOTIDE SEQUENCE</scope>
</reference>
<reference evidence="3" key="3">
    <citation type="submission" date="2015-04" db="UniProtKB">
        <authorList>
            <consortium name="EnsemblPlants"/>
        </authorList>
    </citation>
    <scope>IDENTIFICATION</scope>
</reference>
<dbReference type="HOGENOM" id="CLU_814760_0_0_1"/>
<dbReference type="Proteomes" id="UP000032180">
    <property type="component" value="Chromosome 6"/>
</dbReference>
<feature type="region of interest" description="Disordered" evidence="1">
    <location>
        <begin position="1"/>
        <end position="125"/>
    </location>
</feature>
<feature type="region of interest" description="Disordered" evidence="1">
    <location>
        <begin position="146"/>
        <end position="179"/>
    </location>
</feature>
<accession>A0A0D9WTT6</accession>
<dbReference type="Pfam" id="PF12274">
    <property type="entry name" value="DUF3615"/>
    <property type="match status" value="1"/>
</dbReference>
<dbReference type="EnsemblPlants" id="LPERR06G22080.1">
    <property type="protein sequence ID" value="LPERR06G22080.1"/>
    <property type="gene ID" value="LPERR06G22080"/>
</dbReference>
<dbReference type="Gramene" id="LPERR06G22080.1">
    <property type="protein sequence ID" value="LPERR06G22080.1"/>
    <property type="gene ID" value="LPERR06G22080"/>
</dbReference>
<sequence length="406" mass="44813">MLVPNPPQAPLAAGDPRSYGPGDRRPPPSGDPRSYGPHEHWLPDHRSGSGSSTPTGLPAWQQLPVHHQPASYRSRSIVDDAHGDVFTRRDSYGRRQYGEGSLPSQKRPRFEDSPPKQTWLDDDTCKGWSSRGHVYQDVGVRGSAEGAMTSSHHQHCGPVGDEGGCSPRFDSPLKGSLPLPKQYRREDAHERPSSELSQLEDAHRGLSTRGHMYEDGGVGGGGHHVAEWKVDASYQSLVNDFMDAVENNWHEADYLGDNPTVPGDKYKEQAKRFAELALRRYNKNKGNKVKYSLVEAIHGNFVSEKGTDYIHLNFSVTAKNGPTKSDTGVLVFAELHHVGYRPNAMALTSFHLLDEKNQIAGCYNQSSNSFSEEDKDIHHCYACDSDIKHPCGSRYKAGPDIHAASG</sequence>
<dbReference type="PANTHER" id="PTHR34710:SF20">
    <property type="entry name" value="OS10G0550200 PROTEIN"/>
    <property type="match status" value="1"/>
</dbReference>